<evidence type="ECO:0000313" key="2">
    <source>
        <dbReference type="EMBL" id="MEW9918570.1"/>
    </source>
</evidence>
<comment type="caution">
    <text evidence="2">The sequence shown here is derived from an EMBL/GenBank/DDBJ whole genome shotgun (WGS) entry which is preliminary data.</text>
</comment>
<keyword evidence="1" id="KW-1133">Transmembrane helix</keyword>
<dbReference type="EMBL" id="JBFNXX010000002">
    <property type="protein sequence ID" value="MEW9918570.1"/>
    <property type="molecule type" value="Genomic_DNA"/>
</dbReference>
<feature type="transmembrane region" description="Helical" evidence="1">
    <location>
        <begin position="96"/>
        <end position="119"/>
    </location>
</feature>
<keyword evidence="1" id="KW-0812">Transmembrane</keyword>
<dbReference type="Proteomes" id="UP001556098">
    <property type="component" value="Unassembled WGS sequence"/>
</dbReference>
<sequence>MNRIILVGVGGYALFNAAFMLLAPQLWYAEVPGVAATGPLNLHFATDVALAFLSSGLALVWAGVKVDFSAAVFGSCWLMLHALFHVSIWVQRGFPADFVAVANLLGIQLPAMLAAGATLRTREDKR</sequence>
<proteinExistence type="predicted"/>
<protein>
    <submittedName>
        <fullName evidence="2">Uncharacterized protein</fullName>
    </submittedName>
</protein>
<dbReference type="RefSeq" id="WP_367876274.1">
    <property type="nucleotide sequence ID" value="NZ_JBFNXX010000002.1"/>
</dbReference>
<feature type="transmembrane region" description="Helical" evidence="1">
    <location>
        <begin position="5"/>
        <end position="28"/>
    </location>
</feature>
<accession>A0ABV3RHY1</accession>
<organism evidence="2 3">
    <name type="scientific">Sulfitobacter sediminis</name>
    <dbReference type="NCBI Taxonomy" id="3234186"/>
    <lineage>
        <taxon>Bacteria</taxon>
        <taxon>Pseudomonadati</taxon>
        <taxon>Pseudomonadota</taxon>
        <taxon>Alphaproteobacteria</taxon>
        <taxon>Rhodobacterales</taxon>
        <taxon>Roseobacteraceae</taxon>
        <taxon>Sulfitobacter</taxon>
    </lineage>
</organism>
<reference evidence="2 3" key="1">
    <citation type="submission" date="2024-07" db="EMBL/GenBank/DDBJ databases">
        <title>Marimonas sp.nov., isolated from tidal-flat sediment.</title>
        <authorList>
            <person name="Jayan J.N."/>
            <person name="Lee S.S."/>
        </authorList>
    </citation>
    <scope>NUCLEOTIDE SEQUENCE [LARGE SCALE GENOMIC DNA]</scope>
    <source>
        <strain evidence="2 3">MJW-29</strain>
    </source>
</reference>
<name>A0ABV3RHY1_9RHOB</name>
<gene>
    <name evidence="2" type="ORF">AB2B41_03075</name>
</gene>
<evidence type="ECO:0000256" key="1">
    <source>
        <dbReference type="SAM" id="Phobius"/>
    </source>
</evidence>
<feature type="transmembrane region" description="Helical" evidence="1">
    <location>
        <begin position="68"/>
        <end position="90"/>
    </location>
</feature>
<feature type="transmembrane region" description="Helical" evidence="1">
    <location>
        <begin position="40"/>
        <end position="61"/>
    </location>
</feature>
<evidence type="ECO:0000313" key="3">
    <source>
        <dbReference type="Proteomes" id="UP001556098"/>
    </source>
</evidence>
<keyword evidence="1" id="KW-0472">Membrane</keyword>
<keyword evidence="3" id="KW-1185">Reference proteome</keyword>